<comment type="caution">
    <text evidence="1">The sequence shown here is derived from an EMBL/GenBank/DDBJ whole genome shotgun (WGS) entry which is preliminary data.</text>
</comment>
<dbReference type="EMBL" id="JBHFFA010000002">
    <property type="protein sequence ID" value="KAL2641530.1"/>
    <property type="molecule type" value="Genomic_DNA"/>
</dbReference>
<keyword evidence="2" id="KW-1185">Reference proteome</keyword>
<dbReference type="Proteomes" id="UP001605036">
    <property type="component" value="Unassembled WGS sequence"/>
</dbReference>
<evidence type="ECO:0000313" key="2">
    <source>
        <dbReference type="Proteomes" id="UP001605036"/>
    </source>
</evidence>
<protein>
    <submittedName>
        <fullName evidence="1">Uncharacterized protein</fullName>
    </submittedName>
</protein>
<gene>
    <name evidence="1" type="ORF">R1flu_009117</name>
</gene>
<dbReference type="AlphaFoldDB" id="A0ABD1Z1D8"/>
<reference evidence="1 2" key="1">
    <citation type="submission" date="2024-09" db="EMBL/GenBank/DDBJ databases">
        <title>Chromosome-scale assembly of Riccia fluitans.</title>
        <authorList>
            <person name="Paukszto L."/>
            <person name="Sawicki J."/>
            <person name="Karawczyk K."/>
            <person name="Piernik-Szablinska J."/>
            <person name="Szczecinska M."/>
            <person name="Mazdziarz M."/>
        </authorList>
    </citation>
    <scope>NUCLEOTIDE SEQUENCE [LARGE SCALE GENOMIC DNA]</scope>
    <source>
        <strain evidence="1">Rf_01</strain>
        <tissue evidence="1">Aerial parts of the thallus</tissue>
    </source>
</reference>
<sequence length="111" mass="12504">MDAEQIGVRVERLFSAVILRTLSCLIFIPPVAVPEMTTIGQQAMEMGIGITEPQLEQVRGEFETRSRATDRKIEEMFQELHDGLHTLGGKMNTLDGRIGVMERRMESVEIS</sequence>
<name>A0ABD1Z1D8_9MARC</name>
<proteinExistence type="predicted"/>
<evidence type="ECO:0000313" key="1">
    <source>
        <dbReference type="EMBL" id="KAL2641530.1"/>
    </source>
</evidence>
<organism evidence="1 2">
    <name type="scientific">Riccia fluitans</name>
    <dbReference type="NCBI Taxonomy" id="41844"/>
    <lineage>
        <taxon>Eukaryota</taxon>
        <taxon>Viridiplantae</taxon>
        <taxon>Streptophyta</taxon>
        <taxon>Embryophyta</taxon>
        <taxon>Marchantiophyta</taxon>
        <taxon>Marchantiopsida</taxon>
        <taxon>Marchantiidae</taxon>
        <taxon>Marchantiales</taxon>
        <taxon>Ricciaceae</taxon>
        <taxon>Riccia</taxon>
    </lineage>
</organism>
<accession>A0ABD1Z1D8</accession>